<evidence type="ECO:0000313" key="2">
    <source>
        <dbReference type="Proteomes" id="UP001152531"/>
    </source>
</evidence>
<evidence type="ECO:0000313" key="1">
    <source>
        <dbReference type="EMBL" id="CAH6719470.1"/>
    </source>
</evidence>
<protein>
    <submittedName>
        <fullName evidence="1">Probable transporter Mch4p</fullName>
    </submittedName>
</protein>
<gene>
    <name evidence="1" type="ORF">CLIB1444_02S09274</name>
</gene>
<keyword evidence="2" id="KW-1185">Reference proteome</keyword>
<reference evidence="1" key="1">
    <citation type="submission" date="2022-06" db="EMBL/GenBank/DDBJ databases">
        <authorList>
            <person name="Legras J.-L."/>
            <person name="Devillers H."/>
            <person name="Grondin C."/>
        </authorList>
    </citation>
    <scope>NUCLEOTIDE SEQUENCE</scope>
    <source>
        <strain evidence="1">CLIB 1444</strain>
    </source>
</reference>
<organism evidence="1 2">
    <name type="scientific">[Candida] jaroonii</name>
    <dbReference type="NCBI Taxonomy" id="467808"/>
    <lineage>
        <taxon>Eukaryota</taxon>
        <taxon>Fungi</taxon>
        <taxon>Dikarya</taxon>
        <taxon>Ascomycota</taxon>
        <taxon>Saccharomycotina</taxon>
        <taxon>Pichiomycetes</taxon>
        <taxon>Debaryomycetaceae</taxon>
        <taxon>Yamadazyma</taxon>
    </lineage>
</organism>
<dbReference type="EMBL" id="CALSDN010000002">
    <property type="protein sequence ID" value="CAH6719470.1"/>
    <property type="molecule type" value="Genomic_DNA"/>
</dbReference>
<sequence length="476" mass="51556">MVDNHNQTGEIANQAVDTVHSVDVIGDSEKFQDEKLSDEFRNIDAKSDSDDNGIPLLDNADLFPEGGVKAYTVLFGSFCGMISSLSFLNAAGVLQSYLLENILTTSNPSTVGWIFSINSFVQFGCLLIVGPIFDHFGCKIPLICGLVFQTVGFLCASWGHQTYQFILSYSILGGMGTSLVFGVNIGVLSHWFLKKRAMAIGLSYIGGAIGGALFPVMYQQLFPKIGFGWTVRVGVLIILCFGILSLLTVQDRRDVFNETDKESKDPLIKQVFKSIDIRVFKDKIYTSLVVSLVGQGFAFLVTMTYLTSYSVAQGFSPSKSYYLVLTINCVSILGRVIPGIFADMYGRFNALCVIGLSSTIVICVLWLNTRVSHTLVGLFIYAGIFGFTSGSILSLSPACVGQISQTKDFAKRTGTAFFVFSFGDLIGIPIGGAIAGDGSSKSYDHMVIFVAVSSILGTIGAFIARYLYGGAKLRRI</sequence>
<comment type="caution">
    <text evidence="1">The sequence shown here is derived from an EMBL/GenBank/DDBJ whole genome shotgun (WGS) entry which is preliminary data.</text>
</comment>
<dbReference type="Proteomes" id="UP001152531">
    <property type="component" value="Unassembled WGS sequence"/>
</dbReference>
<name>A0ACA9Y3T3_9ASCO</name>
<accession>A0ACA9Y3T3</accession>
<proteinExistence type="predicted"/>